<comment type="caution">
    <text evidence="2">The sequence shown here is derived from an EMBL/GenBank/DDBJ whole genome shotgun (WGS) entry which is preliminary data.</text>
</comment>
<dbReference type="InParanoid" id="A0A409W2Y7"/>
<protein>
    <submittedName>
        <fullName evidence="2">Uncharacterized protein</fullName>
    </submittedName>
</protein>
<dbReference type="AlphaFoldDB" id="A0A409W2Y7"/>
<dbReference type="PANTHER" id="PTHR35179:SF2">
    <property type="entry name" value="START DOMAIN-CONTAINING PROTEIN"/>
    <property type="match status" value="1"/>
</dbReference>
<keyword evidence="3" id="KW-1185">Reference proteome</keyword>
<dbReference type="PANTHER" id="PTHR35179">
    <property type="entry name" value="PROTEIN CBG02620"/>
    <property type="match status" value="1"/>
</dbReference>
<accession>A0A409W2Y7</accession>
<proteinExistence type="predicted"/>
<sequence length="847" mass="95560">MSQYHQSPWRNTAPSGRGGWNQNSSTRPPFSRGQRADHTASTRSNVKFTPRDIMEGLDNTIVKTFTVPKYDRDCDQEDIKIQQLAYIGSYNWVNAPLNQPTVIVPGSPPHWQNRSLPYTIPPDMGMHFVDQNGYRMGRTVLLPLISAVNKVQESKSAEPFDWASVDFVTDRNGLRALSRWVSGNSNRNFRIDLQLAGNKTVLMNRWSELYQEPFSGRTYGFSFEKASTTPGPGCKSSTGHHRIVTYDLNGLKMVVRFEVDACLPPPAKYPRKSISSIDELANSIGSMSLSQSSSPPSYNLSPLTILDGGIQISHASVIELTTRSKTSITNYGFDWKEAYPQLFFSQTGHHYLGIHHRGHFTEVQKRKLISDELQAVEQEAQKDLKKVHATLKLIKELVVAHGKTGRLTLVCRNGELSVYSRRSNESCLPDSVMELFNSPSPPEELGDGKETSEDHASPSHGDDVIQTIRVPPKSNKTYKLRENIALNDVKHIGSYNWIKSPPDEPAIIVPGKSSSTTTLIISLNFFEAILLDEHTLRLPAAPFLPLIVAVNQTQEDRCSSSFDWSSVDFIVSRNVLRTLTRWTRCRPRDSFRIDVDLVGEKTVLLNRWSGQDSEGEFVGNTFGINFEKESTTAGEECDNATGNNKMVTHPKLDKNMNGLKMVVRFESNACLERNQPLNEDGSDAIEDLASRLEHVDLKQVSSVVEMKGPLKVIHCGQFSVDDSIEITTRSVNNLTRNGFDWREAYPQLFLSQTKHHYLAIHEKGHFMKTEKRTLESYEFKRVEKDVQGDLKRLHEILLTIQELMRNKANGTKLSLVCIKGSPNNLRVYSRASLEECLPDFAMRHFTE</sequence>
<reference evidence="2 3" key="1">
    <citation type="journal article" date="2018" name="Evol. Lett.">
        <title>Horizontal gene cluster transfer increased hallucinogenic mushroom diversity.</title>
        <authorList>
            <person name="Reynolds H.T."/>
            <person name="Vijayakumar V."/>
            <person name="Gluck-Thaler E."/>
            <person name="Korotkin H.B."/>
            <person name="Matheny P.B."/>
            <person name="Slot J.C."/>
        </authorList>
    </citation>
    <scope>NUCLEOTIDE SEQUENCE [LARGE SCALE GENOMIC DNA]</scope>
    <source>
        <strain evidence="2 3">2629</strain>
    </source>
</reference>
<evidence type="ECO:0000256" key="1">
    <source>
        <dbReference type="SAM" id="MobiDB-lite"/>
    </source>
</evidence>
<dbReference type="STRING" id="181874.A0A409W2Y7"/>
<evidence type="ECO:0000313" key="3">
    <source>
        <dbReference type="Proteomes" id="UP000284842"/>
    </source>
</evidence>
<dbReference type="OrthoDB" id="420564at2759"/>
<organism evidence="2 3">
    <name type="scientific">Panaeolus cyanescens</name>
    <dbReference type="NCBI Taxonomy" id="181874"/>
    <lineage>
        <taxon>Eukaryota</taxon>
        <taxon>Fungi</taxon>
        <taxon>Dikarya</taxon>
        <taxon>Basidiomycota</taxon>
        <taxon>Agaricomycotina</taxon>
        <taxon>Agaricomycetes</taxon>
        <taxon>Agaricomycetidae</taxon>
        <taxon>Agaricales</taxon>
        <taxon>Agaricineae</taxon>
        <taxon>Galeropsidaceae</taxon>
        <taxon>Panaeolus</taxon>
    </lineage>
</organism>
<dbReference type="EMBL" id="NHTK01005848">
    <property type="protein sequence ID" value="PPQ72852.1"/>
    <property type="molecule type" value="Genomic_DNA"/>
</dbReference>
<feature type="compositionally biased region" description="Basic and acidic residues" evidence="1">
    <location>
        <begin position="446"/>
        <end position="463"/>
    </location>
</feature>
<feature type="region of interest" description="Disordered" evidence="1">
    <location>
        <begin position="1"/>
        <end position="48"/>
    </location>
</feature>
<feature type="region of interest" description="Disordered" evidence="1">
    <location>
        <begin position="434"/>
        <end position="465"/>
    </location>
</feature>
<evidence type="ECO:0000313" key="2">
    <source>
        <dbReference type="EMBL" id="PPQ72852.1"/>
    </source>
</evidence>
<feature type="compositionally biased region" description="Polar residues" evidence="1">
    <location>
        <begin position="1"/>
        <end position="28"/>
    </location>
</feature>
<gene>
    <name evidence="2" type="ORF">CVT24_001180</name>
</gene>
<dbReference type="Proteomes" id="UP000284842">
    <property type="component" value="Unassembled WGS sequence"/>
</dbReference>
<name>A0A409W2Y7_9AGAR</name>